<evidence type="ECO:0000313" key="2">
    <source>
        <dbReference type="EMBL" id="MBR1134646.1"/>
    </source>
</evidence>
<sequence>MTRWHPRLELARLLQALSDDVIAATDEELREIQGRALAGTARQVRRLVKAAQAAEGGEPRIVSSSDSERGLESVLSHHNRH</sequence>
<name>A0ABS5G030_9BRAD</name>
<organism evidence="2 3">
    <name type="scientific">Bradyrhizobium denitrificans</name>
    <dbReference type="NCBI Taxonomy" id="2734912"/>
    <lineage>
        <taxon>Bacteria</taxon>
        <taxon>Pseudomonadati</taxon>
        <taxon>Pseudomonadota</taxon>
        <taxon>Alphaproteobacteria</taxon>
        <taxon>Hyphomicrobiales</taxon>
        <taxon>Nitrobacteraceae</taxon>
        <taxon>Bradyrhizobium</taxon>
    </lineage>
</organism>
<proteinExistence type="predicted"/>
<keyword evidence="3" id="KW-1185">Reference proteome</keyword>
<dbReference type="RefSeq" id="WP_172235935.1">
    <property type="nucleotide sequence ID" value="NZ_JABFDP010000005.1"/>
</dbReference>
<dbReference type="Proteomes" id="UP001314635">
    <property type="component" value="Unassembled WGS sequence"/>
</dbReference>
<comment type="caution">
    <text evidence="2">The sequence shown here is derived from an EMBL/GenBank/DDBJ whole genome shotgun (WGS) entry which is preliminary data.</text>
</comment>
<evidence type="ECO:0000313" key="3">
    <source>
        <dbReference type="Proteomes" id="UP001314635"/>
    </source>
</evidence>
<dbReference type="EMBL" id="JAFCLK010000002">
    <property type="protein sequence ID" value="MBR1134646.1"/>
    <property type="molecule type" value="Genomic_DNA"/>
</dbReference>
<protein>
    <submittedName>
        <fullName evidence="2">Uncharacterized protein</fullName>
    </submittedName>
</protein>
<accession>A0ABS5G030</accession>
<gene>
    <name evidence="2" type="ORF">JQ619_02580</name>
</gene>
<evidence type="ECO:0000256" key="1">
    <source>
        <dbReference type="SAM" id="MobiDB-lite"/>
    </source>
</evidence>
<reference evidence="3" key="1">
    <citation type="journal article" date="2021" name="ISME J.">
        <title>Evolutionary origin and ecological implication of a unique nif island in free-living Bradyrhizobium lineages.</title>
        <authorList>
            <person name="Tao J."/>
        </authorList>
    </citation>
    <scope>NUCLEOTIDE SEQUENCE [LARGE SCALE GENOMIC DNA]</scope>
    <source>
        <strain evidence="3">SZCCT0094</strain>
    </source>
</reference>
<feature type="region of interest" description="Disordered" evidence="1">
    <location>
        <begin position="55"/>
        <end position="81"/>
    </location>
</feature>